<reference evidence="6 7" key="1">
    <citation type="submission" date="2024-05" db="EMBL/GenBank/DDBJ databases">
        <authorList>
            <person name="Wallberg A."/>
        </authorList>
    </citation>
    <scope>NUCLEOTIDE SEQUENCE [LARGE SCALE GENOMIC DNA]</scope>
</reference>
<feature type="non-terminal residue" evidence="6">
    <location>
        <position position="750"/>
    </location>
</feature>
<keyword evidence="7" id="KW-1185">Reference proteome</keyword>
<feature type="transmembrane region" description="Helical" evidence="2">
    <location>
        <begin position="7"/>
        <end position="28"/>
    </location>
</feature>
<keyword evidence="2" id="KW-0812">Transmembrane</keyword>
<evidence type="ECO:0000259" key="3">
    <source>
        <dbReference type="Pfam" id="PF02225"/>
    </source>
</evidence>
<dbReference type="Pfam" id="PF04253">
    <property type="entry name" value="TFR_dimer"/>
    <property type="match status" value="1"/>
</dbReference>
<accession>A0AAV2QNB5</accession>
<dbReference type="InterPro" id="IPR036757">
    <property type="entry name" value="TFR-like_dimer_dom_sf"/>
</dbReference>
<feature type="domain" description="PA" evidence="3">
    <location>
        <begin position="177"/>
        <end position="261"/>
    </location>
</feature>
<dbReference type="Proteomes" id="UP001497623">
    <property type="component" value="Unassembled WGS sequence"/>
</dbReference>
<dbReference type="FunFam" id="3.40.630.10:FF:000101">
    <property type="entry name" value="N-acetylated alpha-linked acidic dipeptidase like 1"/>
    <property type="match status" value="1"/>
</dbReference>
<evidence type="ECO:0000313" key="7">
    <source>
        <dbReference type="Proteomes" id="UP001497623"/>
    </source>
</evidence>
<dbReference type="PANTHER" id="PTHR10404">
    <property type="entry name" value="N-ACETYLATED-ALPHA-LINKED ACIDIC DIPEPTIDASE"/>
    <property type="match status" value="1"/>
</dbReference>
<dbReference type="Gene3D" id="3.40.630.10">
    <property type="entry name" value="Zn peptidases"/>
    <property type="match status" value="1"/>
</dbReference>
<evidence type="ECO:0000256" key="1">
    <source>
        <dbReference type="ARBA" id="ARBA00005634"/>
    </source>
</evidence>
<evidence type="ECO:0000313" key="6">
    <source>
        <dbReference type="EMBL" id="CAL4093385.1"/>
    </source>
</evidence>
<proteinExistence type="inferred from homology"/>
<name>A0AAV2QNB5_MEGNR</name>
<dbReference type="PANTHER" id="PTHR10404:SF46">
    <property type="entry name" value="VACUOLAR PROTEIN SORTING-ASSOCIATED PROTEIN 70"/>
    <property type="match status" value="1"/>
</dbReference>
<comment type="similarity">
    <text evidence="1">Belongs to the peptidase M28 family. M28B subfamily.</text>
</comment>
<dbReference type="SUPFAM" id="SSF47672">
    <property type="entry name" value="Transferrin receptor-like dimerisation domain"/>
    <property type="match status" value="1"/>
</dbReference>
<dbReference type="Gene3D" id="1.20.930.40">
    <property type="entry name" value="Transferrin receptor-like, dimerisation domain"/>
    <property type="match status" value="1"/>
</dbReference>
<feature type="domain" description="Transferrin receptor-like dimerisation" evidence="4">
    <location>
        <begin position="628"/>
        <end position="745"/>
    </location>
</feature>
<gene>
    <name evidence="6" type="ORF">MNOR_LOCUS14847</name>
</gene>
<evidence type="ECO:0000256" key="2">
    <source>
        <dbReference type="SAM" id="Phobius"/>
    </source>
</evidence>
<sequence>MINKQSLTLAGISLIAGLVIGGIIGHFATPSVSQQEREALKTWEQLSADNWVGAADNSDDDIINMVNANNIRENLKILTSRPHLAATPRDDELAEMLQQRFKESGFDTAEMVPYRVLLSRPNATNPNLITLHDGTREMWQSRYKEDALHPDDEAEDFVHAFNAYTPAGKVSTPPGTGVVYVNYGRVEDFDKLESLGVNVSGHIAIARYGKIFRGNKVHAAQERGAVGIIIYSDPEDVAVEGVEPTEVYPNTWFLPGSGMQRGGTFLGDGDPLTPGWPSTANAYRVDKEDAGLPKIPCQPIGYDDAKVILEKLDGAAAPSSWIGGLEGVSYQLGPAWKPEYSEWSITLTSHNTENIYRSYNVIATMKGHLEPDRYVVLGNHRDAWGFGGSDPSSGTAQLLETARVLGELKRKGWRPRRTLVFCSWGAEEYGLIGSREWVEEHILKLQSRSVAYINTDTCASGPIFQGKASPLLWDTLENVVKKIPGVRDGPTLYDEWVAYEKRRFHFLSRLKTLGSGSDYAAFTFYGGIPSMDIWFRADRHAYNLSIYPTYHTGFDTFYTVDKYTDPGFKIHQGCSRVALMLLKYFGDSAVIPYSLQQLPKAMAGGLKAFKDKDLDTKLIEIYDKYVLLSETVDNLTVATQAFMHQLKERKAETNPLILRAINDQMMNLEQAFVLPEGLPGRPGTRHAVFAPSQFDSYAAAGFPGISDLLYKIDDLSQEEKISRHKQIRRHISDLTIRTNNAINMLKEAHS</sequence>
<dbReference type="AlphaFoldDB" id="A0AAV2QNB5"/>
<dbReference type="CDD" id="cd08022">
    <property type="entry name" value="M28_PSMA_like"/>
    <property type="match status" value="1"/>
</dbReference>
<dbReference type="Pfam" id="PF04389">
    <property type="entry name" value="Peptidase_M28"/>
    <property type="match status" value="1"/>
</dbReference>
<dbReference type="CDD" id="cd02121">
    <property type="entry name" value="PA_GCPII_like"/>
    <property type="match status" value="1"/>
</dbReference>
<dbReference type="FunFam" id="3.50.30.30:FF:000045">
    <property type="entry name" value="Predicted protein"/>
    <property type="match status" value="1"/>
</dbReference>
<dbReference type="InterPro" id="IPR007365">
    <property type="entry name" value="TFR-like_dimer_dom"/>
</dbReference>
<dbReference type="SUPFAM" id="SSF53187">
    <property type="entry name" value="Zn-dependent exopeptidases"/>
    <property type="match status" value="1"/>
</dbReference>
<comment type="caution">
    <text evidence="6">The sequence shown here is derived from an EMBL/GenBank/DDBJ whole genome shotgun (WGS) entry which is preliminary data.</text>
</comment>
<dbReference type="Gene3D" id="3.50.30.30">
    <property type="match status" value="1"/>
</dbReference>
<dbReference type="EMBL" id="CAXKWB010009074">
    <property type="protein sequence ID" value="CAL4093385.1"/>
    <property type="molecule type" value="Genomic_DNA"/>
</dbReference>
<keyword evidence="2" id="KW-0472">Membrane</keyword>
<dbReference type="SUPFAM" id="SSF52025">
    <property type="entry name" value="PA domain"/>
    <property type="match status" value="1"/>
</dbReference>
<dbReference type="GO" id="GO:0004180">
    <property type="term" value="F:carboxypeptidase activity"/>
    <property type="evidence" value="ECO:0007669"/>
    <property type="project" value="TreeGrafter"/>
</dbReference>
<dbReference type="Pfam" id="PF02225">
    <property type="entry name" value="PA"/>
    <property type="match status" value="1"/>
</dbReference>
<protein>
    <recommendedName>
        <fullName evidence="8">N-acetylated-alpha-linked acidic dipeptidase</fullName>
    </recommendedName>
</protein>
<organism evidence="6 7">
    <name type="scientific">Meganyctiphanes norvegica</name>
    <name type="common">Northern krill</name>
    <name type="synonym">Thysanopoda norvegica</name>
    <dbReference type="NCBI Taxonomy" id="48144"/>
    <lineage>
        <taxon>Eukaryota</taxon>
        <taxon>Metazoa</taxon>
        <taxon>Ecdysozoa</taxon>
        <taxon>Arthropoda</taxon>
        <taxon>Crustacea</taxon>
        <taxon>Multicrustacea</taxon>
        <taxon>Malacostraca</taxon>
        <taxon>Eumalacostraca</taxon>
        <taxon>Eucarida</taxon>
        <taxon>Euphausiacea</taxon>
        <taxon>Euphausiidae</taxon>
        <taxon>Meganyctiphanes</taxon>
    </lineage>
</organism>
<evidence type="ECO:0000259" key="5">
    <source>
        <dbReference type="Pfam" id="PF04389"/>
    </source>
</evidence>
<keyword evidence="2" id="KW-1133">Transmembrane helix</keyword>
<dbReference type="InterPro" id="IPR007484">
    <property type="entry name" value="Peptidase_M28"/>
</dbReference>
<evidence type="ECO:0008006" key="8">
    <source>
        <dbReference type="Google" id="ProtNLM"/>
    </source>
</evidence>
<dbReference type="InterPro" id="IPR046450">
    <property type="entry name" value="PA_dom_sf"/>
</dbReference>
<feature type="domain" description="Peptidase M28" evidence="5">
    <location>
        <begin position="360"/>
        <end position="562"/>
    </location>
</feature>
<dbReference type="InterPro" id="IPR003137">
    <property type="entry name" value="PA_domain"/>
</dbReference>
<evidence type="ECO:0000259" key="4">
    <source>
        <dbReference type="Pfam" id="PF04253"/>
    </source>
</evidence>
<dbReference type="InterPro" id="IPR039373">
    <property type="entry name" value="Peptidase_M28B"/>
</dbReference>